<name>A0A4Y2QCE4_ARAVE</name>
<evidence type="ECO:0000313" key="1">
    <source>
        <dbReference type="EMBL" id="GBN60580.1"/>
    </source>
</evidence>
<proteinExistence type="predicted"/>
<evidence type="ECO:0008006" key="3">
    <source>
        <dbReference type="Google" id="ProtNLM"/>
    </source>
</evidence>
<comment type="caution">
    <text evidence="1">The sequence shown here is derived from an EMBL/GenBank/DDBJ whole genome shotgun (WGS) entry which is preliminary data.</text>
</comment>
<organism evidence="1 2">
    <name type="scientific">Araneus ventricosus</name>
    <name type="common">Orbweaver spider</name>
    <name type="synonym">Epeira ventricosa</name>
    <dbReference type="NCBI Taxonomy" id="182803"/>
    <lineage>
        <taxon>Eukaryota</taxon>
        <taxon>Metazoa</taxon>
        <taxon>Ecdysozoa</taxon>
        <taxon>Arthropoda</taxon>
        <taxon>Chelicerata</taxon>
        <taxon>Arachnida</taxon>
        <taxon>Araneae</taxon>
        <taxon>Araneomorphae</taxon>
        <taxon>Entelegynae</taxon>
        <taxon>Araneoidea</taxon>
        <taxon>Araneidae</taxon>
        <taxon>Araneus</taxon>
    </lineage>
</organism>
<dbReference type="Proteomes" id="UP000499080">
    <property type="component" value="Unassembled WGS sequence"/>
</dbReference>
<dbReference type="EMBL" id="BGPR01220096">
    <property type="protein sequence ID" value="GBN60580.1"/>
    <property type="molecule type" value="Genomic_DNA"/>
</dbReference>
<accession>A0A4Y2QCE4</accession>
<gene>
    <name evidence="1" type="ORF">AVEN_206715_1</name>
</gene>
<keyword evidence="2" id="KW-1185">Reference proteome</keyword>
<dbReference type="AlphaFoldDB" id="A0A4Y2QCE4"/>
<reference evidence="1 2" key="1">
    <citation type="journal article" date="2019" name="Sci. Rep.">
        <title>Orb-weaving spider Araneus ventricosus genome elucidates the spidroin gene catalogue.</title>
        <authorList>
            <person name="Kono N."/>
            <person name="Nakamura H."/>
            <person name="Ohtoshi R."/>
            <person name="Moran D.A.P."/>
            <person name="Shinohara A."/>
            <person name="Yoshida Y."/>
            <person name="Fujiwara M."/>
            <person name="Mori M."/>
            <person name="Tomita M."/>
            <person name="Arakawa K."/>
        </authorList>
    </citation>
    <scope>NUCLEOTIDE SEQUENCE [LARGE SCALE GENOMIC DNA]</scope>
</reference>
<dbReference type="OrthoDB" id="411871at2759"/>
<sequence>MNNVIVSDPIVQANHFANHYALPVIDEFIPFDLSDDENSQQIFLFTFEELQKILNEMSNTAPGLDGISARFIKYLLESYKRQVLGLFNKFWISGDVPEEWAISKILPIVKPGKYPRQLQSY</sequence>
<protein>
    <recommendedName>
        <fullName evidence="3">Reverse transcriptase domain-containing protein</fullName>
    </recommendedName>
</protein>
<evidence type="ECO:0000313" key="2">
    <source>
        <dbReference type="Proteomes" id="UP000499080"/>
    </source>
</evidence>